<dbReference type="AlphaFoldDB" id="A0A9P6KDL5"/>
<evidence type="ECO:0000256" key="6">
    <source>
        <dbReference type="ARBA" id="ARBA00023277"/>
    </source>
</evidence>
<dbReference type="CDD" id="cd11296">
    <property type="entry name" value="O-FucT_like"/>
    <property type="match status" value="1"/>
</dbReference>
<evidence type="ECO:0000256" key="9">
    <source>
        <dbReference type="SAM" id="Phobius"/>
    </source>
</evidence>
<feature type="transmembrane region" description="Helical" evidence="9">
    <location>
        <begin position="12"/>
        <end position="30"/>
    </location>
</feature>
<comment type="similarity">
    <text evidence="7">Belongs to the glycosyltransferase 68 family.</text>
</comment>
<gene>
    <name evidence="10" type="ORF">BGW38_002371</name>
</gene>
<comment type="caution">
    <text evidence="10">The sequence shown here is derived from an EMBL/GenBank/DDBJ whole genome shotgun (WGS) entry which is preliminary data.</text>
</comment>
<dbReference type="InterPro" id="IPR045130">
    <property type="entry name" value="OFUT2-like"/>
</dbReference>
<sequence length="567" mass="63781">MSSRSTRLSAARLMTVICISVMIMSLAHLHHSRRLQHQNQFVEDAALNDPIHFKQTPPTQSVEDAALNDPIHFKQAPPTQPIPDSAIVTKIETDLATTTAYTNGTKTKVFKPTFYKDATAAKREMGSFLETLKTQSWWARPRSQAVSQDAAEDEDDDEEAKEERRLLAEASKGVYFGYLPMGGGNNQFTSLQKAALLAKDLKRTLILPPISPSSHIKVWSGARYSEFYDLDAFSKQSGIQVLEWHDVKQTPEEPQAQLTHHWTDFSEELPCIPNGGIGVENKNLFDHFRPQFLLNFKAAAPETLLEGDALNGMSTEYTYARDHLLSDPIPQEGDLQQAVAKREMWKCLSCPYFLSGESINDRAWTEVGLHLRFNHRLESMVDEILNKLLGPAPATSTRRHPEFIIVHLRRGDIVNKCKPDQDEKDCLVQIEQIAEKVDGIEKERRLQALHELEVAGSLREDPIVLERLPVLVATNEKRETELEKLEKLGWILLDHGDEDATAETGTASPSRSKKLGTMSRLGPFYPPMIDAALLTRGNYLIGMTKSRMSQLAVQRGAAWHGHTTFLM</sequence>
<evidence type="ECO:0000313" key="11">
    <source>
        <dbReference type="Proteomes" id="UP000780801"/>
    </source>
</evidence>
<evidence type="ECO:0000256" key="1">
    <source>
        <dbReference type="ARBA" id="ARBA00004240"/>
    </source>
</evidence>
<accession>A0A9P6KDL5</accession>
<evidence type="ECO:0000313" key="10">
    <source>
        <dbReference type="EMBL" id="KAF9580827.1"/>
    </source>
</evidence>
<keyword evidence="9" id="KW-0812">Transmembrane</keyword>
<dbReference type="Pfam" id="PF10250">
    <property type="entry name" value="O-FucT"/>
    <property type="match status" value="1"/>
</dbReference>
<organism evidence="10 11">
    <name type="scientific">Lunasporangiospora selenospora</name>
    <dbReference type="NCBI Taxonomy" id="979761"/>
    <lineage>
        <taxon>Eukaryota</taxon>
        <taxon>Fungi</taxon>
        <taxon>Fungi incertae sedis</taxon>
        <taxon>Mucoromycota</taxon>
        <taxon>Mortierellomycotina</taxon>
        <taxon>Mortierellomycetes</taxon>
        <taxon>Mortierellales</taxon>
        <taxon>Mortierellaceae</taxon>
        <taxon>Lunasporangiospora</taxon>
    </lineage>
</organism>
<evidence type="ECO:0000256" key="7">
    <source>
        <dbReference type="ARBA" id="ARBA00025803"/>
    </source>
</evidence>
<evidence type="ECO:0000256" key="5">
    <source>
        <dbReference type="ARBA" id="ARBA00023253"/>
    </source>
</evidence>
<comment type="subcellular location">
    <subcellularLocation>
        <location evidence="1">Endoplasmic reticulum</location>
    </subcellularLocation>
</comment>
<dbReference type="InterPro" id="IPR019378">
    <property type="entry name" value="GDP-Fuc_O-FucTrfase"/>
</dbReference>
<proteinExistence type="inferred from homology"/>
<dbReference type="PANTHER" id="PTHR13398">
    <property type="entry name" value="GDP-FUCOSE PROTEIN O-FUCOSYLTRANSFERASE 2"/>
    <property type="match status" value="1"/>
</dbReference>
<name>A0A9P6KDL5_9FUNG</name>
<dbReference type="GO" id="GO:0006004">
    <property type="term" value="P:fucose metabolic process"/>
    <property type="evidence" value="ECO:0007669"/>
    <property type="project" value="UniProtKB-KW"/>
</dbReference>
<protein>
    <recommendedName>
        <fullName evidence="8">GDP-fucose protein O-fucosyltransferase 2</fullName>
    </recommendedName>
</protein>
<dbReference type="Proteomes" id="UP000780801">
    <property type="component" value="Unassembled WGS sequence"/>
</dbReference>
<keyword evidence="6" id="KW-0119">Carbohydrate metabolism</keyword>
<dbReference type="OrthoDB" id="1882547at2759"/>
<dbReference type="PANTHER" id="PTHR13398:SF0">
    <property type="entry name" value="GDP-FUCOSE PROTEIN O-FUCOSYLTRANSFERASE 2"/>
    <property type="match status" value="1"/>
</dbReference>
<keyword evidence="9" id="KW-1133">Transmembrane helix</keyword>
<evidence type="ECO:0000256" key="8">
    <source>
        <dbReference type="ARBA" id="ARBA00026232"/>
    </source>
</evidence>
<dbReference type="EMBL" id="JAABOA010001825">
    <property type="protein sequence ID" value="KAF9580827.1"/>
    <property type="molecule type" value="Genomic_DNA"/>
</dbReference>
<keyword evidence="11" id="KW-1185">Reference proteome</keyword>
<keyword evidence="9" id="KW-0472">Membrane</keyword>
<dbReference type="GO" id="GO:0046922">
    <property type="term" value="F:peptide-O-fucosyltransferase activity"/>
    <property type="evidence" value="ECO:0007669"/>
    <property type="project" value="InterPro"/>
</dbReference>
<keyword evidence="5" id="KW-0294">Fucose metabolism</keyword>
<dbReference type="GO" id="GO:0005783">
    <property type="term" value="C:endoplasmic reticulum"/>
    <property type="evidence" value="ECO:0007669"/>
    <property type="project" value="UniProtKB-SubCell"/>
</dbReference>
<dbReference type="Gene3D" id="3.40.50.11350">
    <property type="match status" value="1"/>
</dbReference>
<keyword evidence="4" id="KW-0256">Endoplasmic reticulum</keyword>
<reference evidence="10" key="1">
    <citation type="journal article" date="2020" name="Fungal Divers.">
        <title>Resolving the Mortierellaceae phylogeny through synthesis of multi-gene phylogenetics and phylogenomics.</title>
        <authorList>
            <person name="Vandepol N."/>
            <person name="Liber J."/>
            <person name="Desiro A."/>
            <person name="Na H."/>
            <person name="Kennedy M."/>
            <person name="Barry K."/>
            <person name="Grigoriev I.V."/>
            <person name="Miller A.N."/>
            <person name="O'Donnell K."/>
            <person name="Stajich J.E."/>
            <person name="Bonito G."/>
        </authorList>
    </citation>
    <scope>NUCLEOTIDE SEQUENCE</scope>
    <source>
        <strain evidence="10">KOD1015</strain>
    </source>
</reference>
<comment type="pathway">
    <text evidence="2">Protein modification; protein glycosylation.</text>
</comment>
<evidence type="ECO:0000256" key="4">
    <source>
        <dbReference type="ARBA" id="ARBA00022824"/>
    </source>
</evidence>
<evidence type="ECO:0000256" key="3">
    <source>
        <dbReference type="ARBA" id="ARBA00022679"/>
    </source>
</evidence>
<keyword evidence="3" id="KW-0808">Transferase</keyword>
<evidence type="ECO:0000256" key="2">
    <source>
        <dbReference type="ARBA" id="ARBA00004922"/>
    </source>
</evidence>